<proteinExistence type="predicted"/>
<dbReference type="Proteomes" id="UP001596317">
    <property type="component" value="Unassembled WGS sequence"/>
</dbReference>
<evidence type="ECO:0000313" key="2">
    <source>
        <dbReference type="EMBL" id="MFC6659568.1"/>
    </source>
</evidence>
<dbReference type="RefSeq" id="WP_380054205.1">
    <property type="nucleotide sequence ID" value="NZ_JBHSWB010000001.1"/>
</dbReference>
<dbReference type="Pfam" id="PF05872">
    <property type="entry name" value="HerA_C"/>
    <property type="match status" value="1"/>
</dbReference>
<accession>A0ABW1ZGG2</accession>
<protein>
    <submittedName>
        <fullName evidence="2">Helicase HerA-like domain-containing protein</fullName>
    </submittedName>
</protein>
<comment type="caution">
    <text evidence="2">The sequence shown here is derived from an EMBL/GenBank/DDBJ whole genome shotgun (WGS) entry which is preliminary data.</text>
</comment>
<evidence type="ECO:0000313" key="3">
    <source>
        <dbReference type="Proteomes" id="UP001596317"/>
    </source>
</evidence>
<dbReference type="InterPro" id="IPR033186">
    <property type="entry name" value="HerA_C"/>
</dbReference>
<feature type="domain" description="Helicase HerA-like C-terminal" evidence="1">
    <location>
        <begin position="84"/>
        <end position="150"/>
    </location>
</feature>
<keyword evidence="3" id="KW-1185">Reference proteome</keyword>
<dbReference type="SUPFAM" id="SSF52540">
    <property type="entry name" value="P-loop containing nucleoside triphosphate hydrolases"/>
    <property type="match status" value="1"/>
</dbReference>
<gene>
    <name evidence="2" type="ORF">ACFP90_03665</name>
</gene>
<dbReference type="EMBL" id="JBHSWB010000001">
    <property type="protein sequence ID" value="MFC6659568.1"/>
    <property type="molecule type" value="Genomic_DNA"/>
</dbReference>
<dbReference type="Gene3D" id="3.40.50.300">
    <property type="entry name" value="P-loop containing nucleotide triphosphate hydrolases"/>
    <property type="match status" value="1"/>
</dbReference>
<sequence length="227" mass="23913">MRARGASPSSVRNIVYRGVGTPADKAALRAILQELAQELGCALPEAPPPRPALPPELDLLGRSKIRAYRQFVAGVRASRAPRLIVAGRPGAGKTVLLTQVARTLRDQGLPVTQLTLSGDLQGVLPLGTPPGASFAAQAQAQQDAARRALPTRGPCWCGWGATCTGAAPPGPAAAMPWAARPGPFSTCWSGRQRAWRCCWPWTATALRPARPSASNCARPPQPRPART</sequence>
<organism evidence="2 3">
    <name type="scientific">Deinococcus multiflagellatus</name>
    <dbReference type="NCBI Taxonomy" id="1656887"/>
    <lineage>
        <taxon>Bacteria</taxon>
        <taxon>Thermotogati</taxon>
        <taxon>Deinococcota</taxon>
        <taxon>Deinococci</taxon>
        <taxon>Deinococcales</taxon>
        <taxon>Deinococcaceae</taxon>
        <taxon>Deinococcus</taxon>
    </lineage>
</organism>
<dbReference type="InterPro" id="IPR027417">
    <property type="entry name" value="P-loop_NTPase"/>
</dbReference>
<name>A0ABW1ZGG2_9DEIO</name>
<evidence type="ECO:0000259" key="1">
    <source>
        <dbReference type="Pfam" id="PF05872"/>
    </source>
</evidence>
<reference evidence="3" key="1">
    <citation type="journal article" date="2019" name="Int. J. Syst. Evol. Microbiol.">
        <title>The Global Catalogue of Microorganisms (GCM) 10K type strain sequencing project: providing services to taxonomists for standard genome sequencing and annotation.</title>
        <authorList>
            <consortium name="The Broad Institute Genomics Platform"/>
            <consortium name="The Broad Institute Genome Sequencing Center for Infectious Disease"/>
            <person name="Wu L."/>
            <person name="Ma J."/>
        </authorList>
    </citation>
    <scope>NUCLEOTIDE SEQUENCE [LARGE SCALE GENOMIC DNA]</scope>
    <source>
        <strain evidence="3">CCUG 63830</strain>
    </source>
</reference>